<keyword evidence="3" id="KW-1185">Reference proteome</keyword>
<dbReference type="eggNOG" id="ENOG502SX9H">
    <property type="taxonomic scope" value="Eukaryota"/>
</dbReference>
<evidence type="ECO:0000313" key="3">
    <source>
        <dbReference type="Proteomes" id="UP000001072"/>
    </source>
</evidence>
<dbReference type="VEuPathDB" id="FungiDB:MELLADRAFT_63989"/>
<dbReference type="InterPro" id="IPR046798">
    <property type="entry name" value="2OG-FeII_Oxy_6"/>
</dbReference>
<dbReference type="InParanoid" id="F4RPR4"/>
<evidence type="ECO:0000313" key="2">
    <source>
        <dbReference type="EMBL" id="EGG05590.1"/>
    </source>
</evidence>
<sequence>MPEKICILRTKYNRLIPDLCTLVGLEHNKKYTYHYLSQIVPIGKGEDVSKTNEELWKDADMLTQTRYAYLRRECLRIYHPAKVTSTICSFSLSFSYDREQFDCGTVMYDDIPTAKRSFDLPSDEVVEAEIPSLNSRKSTKKRQGYYTLNQGASKSERNIWLDVEHNSLLLLQAKEFWAERFSILSMSAFSANSQIAAEACVPSFNSPAWETSSNTKVWASSVATMRDDLTNKPHDDKDTIPYAVGMFATVNRETGKLHDLIEEPCDCNIEGSIFSLSDYAVGINLDHCNGFIEMLWNIQVKHYTLKSTTKSKSTGKEIIPSKSVLTQLANLGKAFKLKKDKMSRKEWEAYIKGHVKGYDQQVYVKLTSSQNERCLRVYLVL</sequence>
<dbReference type="EMBL" id="GL883112">
    <property type="protein sequence ID" value="EGG05590.1"/>
    <property type="molecule type" value="Genomic_DNA"/>
</dbReference>
<dbReference type="GeneID" id="18930186"/>
<dbReference type="OrthoDB" id="2497916at2759"/>
<proteinExistence type="predicted"/>
<dbReference type="Proteomes" id="UP000001072">
    <property type="component" value="Unassembled WGS sequence"/>
</dbReference>
<dbReference type="AlphaFoldDB" id="F4RPR4"/>
<dbReference type="KEGG" id="mlr:MELLADRAFT_63989"/>
<accession>F4RPR4</accession>
<gene>
    <name evidence="2" type="ORF">MELLADRAFT_63989</name>
</gene>
<protein>
    <recommendedName>
        <fullName evidence="1">Tet-like 2OG-Fe(II) oxygenase domain-containing protein</fullName>
    </recommendedName>
</protein>
<dbReference type="RefSeq" id="XP_007411079.1">
    <property type="nucleotide sequence ID" value="XM_007411017.1"/>
</dbReference>
<dbReference type="HOGENOM" id="CLU_725775_0_0_1"/>
<organism evidence="3">
    <name type="scientific">Melampsora larici-populina (strain 98AG31 / pathotype 3-4-7)</name>
    <name type="common">Poplar leaf rust fungus</name>
    <dbReference type="NCBI Taxonomy" id="747676"/>
    <lineage>
        <taxon>Eukaryota</taxon>
        <taxon>Fungi</taxon>
        <taxon>Dikarya</taxon>
        <taxon>Basidiomycota</taxon>
        <taxon>Pucciniomycotina</taxon>
        <taxon>Pucciniomycetes</taxon>
        <taxon>Pucciniales</taxon>
        <taxon>Melampsoraceae</taxon>
        <taxon>Melampsora</taxon>
    </lineage>
</organism>
<reference evidence="3" key="1">
    <citation type="journal article" date="2011" name="Proc. Natl. Acad. Sci. U.S.A.">
        <title>Obligate biotrophy features unraveled by the genomic analysis of rust fungi.</title>
        <authorList>
            <person name="Duplessis S."/>
            <person name="Cuomo C.A."/>
            <person name="Lin Y.-C."/>
            <person name="Aerts A."/>
            <person name="Tisserant E."/>
            <person name="Veneault-Fourrey C."/>
            <person name="Joly D.L."/>
            <person name="Hacquard S."/>
            <person name="Amselem J."/>
            <person name="Cantarel B.L."/>
            <person name="Chiu R."/>
            <person name="Coutinho P.M."/>
            <person name="Feau N."/>
            <person name="Field M."/>
            <person name="Frey P."/>
            <person name="Gelhaye E."/>
            <person name="Goldberg J."/>
            <person name="Grabherr M.G."/>
            <person name="Kodira C.D."/>
            <person name="Kohler A."/>
            <person name="Kuees U."/>
            <person name="Lindquist E.A."/>
            <person name="Lucas S.M."/>
            <person name="Mago R."/>
            <person name="Mauceli E."/>
            <person name="Morin E."/>
            <person name="Murat C."/>
            <person name="Pangilinan J.L."/>
            <person name="Park R."/>
            <person name="Pearson M."/>
            <person name="Quesneville H."/>
            <person name="Rouhier N."/>
            <person name="Sakthikumar S."/>
            <person name="Salamov A.A."/>
            <person name="Schmutz J."/>
            <person name="Selles B."/>
            <person name="Shapiro H."/>
            <person name="Tanguay P."/>
            <person name="Tuskan G.A."/>
            <person name="Henrissat B."/>
            <person name="Van de Peer Y."/>
            <person name="Rouze P."/>
            <person name="Ellis J.G."/>
            <person name="Dodds P.N."/>
            <person name="Schein J.E."/>
            <person name="Zhong S."/>
            <person name="Hamelin R.C."/>
            <person name="Grigoriev I.V."/>
            <person name="Szabo L.J."/>
            <person name="Martin F."/>
        </authorList>
    </citation>
    <scope>NUCLEOTIDE SEQUENCE [LARGE SCALE GENOMIC DNA]</scope>
    <source>
        <strain evidence="3">98AG31 / pathotype 3-4-7</strain>
    </source>
</reference>
<name>F4RPR4_MELLP</name>
<evidence type="ECO:0000259" key="1">
    <source>
        <dbReference type="Pfam" id="PF20515"/>
    </source>
</evidence>
<feature type="domain" description="Tet-like 2OG-Fe(II) oxygenase" evidence="1">
    <location>
        <begin position="150"/>
        <end position="307"/>
    </location>
</feature>
<dbReference type="Pfam" id="PF20515">
    <property type="entry name" value="2OG-FeII_Oxy_6"/>
    <property type="match status" value="1"/>
</dbReference>